<protein>
    <submittedName>
        <fullName evidence="1">Uncharacterized protein</fullName>
    </submittedName>
</protein>
<proteinExistence type="predicted"/>
<dbReference type="EMBL" id="KZ084088">
    <property type="protein sequence ID" value="OSD07366.1"/>
    <property type="molecule type" value="Genomic_DNA"/>
</dbReference>
<reference evidence="1 2" key="1">
    <citation type="journal article" date="2015" name="Biotechnol. Biofuels">
        <title>Enhanced degradation of softwood versus hardwood by the white-rot fungus Pycnoporus coccineus.</title>
        <authorList>
            <person name="Couturier M."/>
            <person name="Navarro D."/>
            <person name="Chevret D."/>
            <person name="Henrissat B."/>
            <person name="Piumi F."/>
            <person name="Ruiz-Duenas F.J."/>
            <person name="Martinez A.T."/>
            <person name="Grigoriev I.V."/>
            <person name="Riley R."/>
            <person name="Lipzen A."/>
            <person name="Berrin J.G."/>
            <person name="Master E.R."/>
            <person name="Rosso M.N."/>
        </authorList>
    </citation>
    <scope>NUCLEOTIDE SEQUENCE [LARGE SCALE GENOMIC DNA]</scope>
    <source>
        <strain evidence="1 2">BRFM310</strain>
    </source>
</reference>
<sequence>MLHRVVTCGQSWSSCKVLQLRMSTTSISTISASVTRTVSARDSSIGSPLFEDVLPNRRRAGSVTAHTSDVHIKRTNACMLSVPYEALSTENNYSPHAASTWENGSS</sequence>
<accession>A0A1Y2J1V8</accession>
<organism evidence="1 2">
    <name type="scientific">Trametes coccinea (strain BRFM310)</name>
    <name type="common">Pycnoporus coccineus</name>
    <dbReference type="NCBI Taxonomy" id="1353009"/>
    <lineage>
        <taxon>Eukaryota</taxon>
        <taxon>Fungi</taxon>
        <taxon>Dikarya</taxon>
        <taxon>Basidiomycota</taxon>
        <taxon>Agaricomycotina</taxon>
        <taxon>Agaricomycetes</taxon>
        <taxon>Polyporales</taxon>
        <taxon>Polyporaceae</taxon>
        <taxon>Trametes</taxon>
    </lineage>
</organism>
<dbReference type="PROSITE" id="PS51257">
    <property type="entry name" value="PROKAR_LIPOPROTEIN"/>
    <property type="match status" value="1"/>
</dbReference>
<evidence type="ECO:0000313" key="1">
    <source>
        <dbReference type="EMBL" id="OSD07366.1"/>
    </source>
</evidence>
<dbReference type="Proteomes" id="UP000193067">
    <property type="component" value="Unassembled WGS sequence"/>
</dbReference>
<keyword evidence="2" id="KW-1185">Reference proteome</keyword>
<name>A0A1Y2J1V8_TRAC3</name>
<dbReference type="AlphaFoldDB" id="A0A1Y2J1V8"/>
<gene>
    <name evidence="1" type="ORF">PYCCODRAFT_603575</name>
</gene>
<evidence type="ECO:0000313" key="2">
    <source>
        <dbReference type="Proteomes" id="UP000193067"/>
    </source>
</evidence>